<keyword evidence="2" id="KW-1185">Reference proteome</keyword>
<dbReference type="GeneID" id="69464587"/>
<name>N9E397_ACIBZ</name>
<evidence type="ECO:0000313" key="1">
    <source>
        <dbReference type="EMBL" id="ENV89404.1"/>
    </source>
</evidence>
<dbReference type="AlphaFoldDB" id="N9E397"/>
<dbReference type="EMBL" id="APQG01000052">
    <property type="protein sequence ID" value="ENV89404.1"/>
    <property type="molecule type" value="Genomic_DNA"/>
</dbReference>
<gene>
    <name evidence="1" type="ORF">F938_04330</name>
</gene>
<sequence>MDFKVVPDLHLPEVPGFKLPNMPELPSGKSVIRFVTDKIMTNTTAKSKVILREDQSKKYRTLTVGEIAMCKKIFKDSIDYNKVKIINKAFLPKQQVPMTPRGHAHYPDGLVGSDIYQDDFSEPKFKDNPIRANGSDLRIRAKLTFIHEMTHVWQYQKGMNILGKGLILQSLEWTLPDSIYDPYNYELAIDTDFKKLNPEQQASIVSDYFGLIEGYKDINLSSAWIKHRDNNLQYIKQVMQPIINDPVGYKLVSNITIIPAVSFIFLIY</sequence>
<protein>
    <submittedName>
        <fullName evidence="1">Uncharacterized protein</fullName>
    </submittedName>
</protein>
<dbReference type="HOGENOM" id="CLU_1036753_0_0_6"/>
<proteinExistence type="predicted"/>
<comment type="caution">
    <text evidence="1">The sequence shown here is derived from an EMBL/GenBank/DDBJ whole genome shotgun (WGS) entry which is preliminary data.</text>
</comment>
<dbReference type="PATRIC" id="fig|1217650.3.peg.4262"/>
<evidence type="ECO:0000313" key="2">
    <source>
        <dbReference type="Proteomes" id="UP000013251"/>
    </source>
</evidence>
<dbReference type="OrthoDB" id="8686772at2"/>
<reference evidence="1 2" key="1">
    <citation type="submission" date="2013-02" db="EMBL/GenBank/DDBJ databases">
        <title>The Genome Sequence of Acinetobacter bereziniae CIP 70.12.</title>
        <authorList>
            <consortium name="The Broad Institute Genome Sequencing Platform"/>
            <consortium name="The Broad Institute Genome Sequencing Center for Infectious Disease"/>
            <person name="Cerqueira G."/>
            <person name="Feldgarden M."/>
            <person name="Courvalin P."/>
            <person name="Perichon B."/>
            <person name="Grillot-Courvalin C."/>
            <person name="Clermont D."/>
            <person name="Rocha E."/>
            <person name="Yoon E.-J."/>
            <person name="Nemec A."/>
            <person name="Walker B."/>
            <person name="Young S.K."/>
            <person name="Zeng Q."/>
            <person name="Gargeya S."/>
            <person name="Fitzgerald M."/>
            <person name="Haas B."/>
            <person name="Abouelleil A."/>
            <person name="Alvarado L."/>
            <person name="Arachchi H.M."/>
            <person name="Berlin A.M."/>
            <person name="Chapman S.B."/>
            <person name="Dewar J."/>
            <person name="Goldberg J."/>
            <person name="Griggs A."/>
            <person name="Gujja S."/>
            <person name="Hansen M."/>
            <person name="Howarth C."/>
            <person name="Imamovic A."/>
            <person name="Larimer J."/>
            <person name="McCowan C."/>
            <person name="Murphy C."/>
            <person name="Neiman D."/>
            <person name="Pearson M."/>
            <person name="Priest M."/>
            <person name="Roberts A."/>
            <person name="Saif S."/>
            <person name="Shea T."/>
            <person name="Sisk P."/>
            <person name="Sykes S."/>
            <person name="Wortman J."/>
            <person name="Nusbaum C."/>
            <person name="Birren B."/>
        </authorList>
    </citation>
    <scope>NUCLEOTIDE SEQUENCE [LARGE SCALE GENOMIC DNA]</scope>
    <source>
        <strain evidence="1 2">CIP 70.12</strain>
    </source>
</reference>
<dbReference type="Proteomes" id="UP000013251">
    <property type="component" value="Unassembled WGS sequence"/>
</dbReference>
<organism evidence="1 2">
    <name type="scientific">Acinetobacter bereziniae LMG 1003 = CIP 70.12</name>
    <dbReference type="NCBI Taxonomy" id="981324"/>
    <lineage>
        <taxon>Bacteria</taxon>
        <taxon>Pseudomonadati</taxon>
        <taxon>Pseudomonadota</taxon>
        <taxon>Gammaproteobacteria</taxon>
        <taxon>Moraxellales</taxon>
        <taxon>Moraxellaceae</taxon>
        <taxon>Acinetobacter</taxon>
    </lineage>
</organism>
<accession>N9E397</accession>
<dbReference type="RefSeq" id="WP_005035093.1">
    <property type="nucleotide sequence ID" value="NZ_KB849756.1"/>
</dbReference>